<sequence>MIDGLRLLKKSMSTFLPSCLDVLAKKHEFFATTEEIMDSLSEMFEQLEWSLRHEAIKYIYTRRMKKETFVREHVLNMMMPFNIIEVNGGAINEAT</sequence>
<reference evidence="3 4" key="1">
    <citation type="submission" date="2019-08" db="EMBL/GenBank/DDBJ databases">
        <title>Draft genome sequences of two oriental melons (Cucumis melo L. var makuwa).</title>
        <authorList>
            <person name="Kwon S.-Y."/>
        </authorList>
    </citation>
    <scope>NUCLEOTIDE SEQUENCE [LARGE SCALE GENOMIC DNA]</scope>
    <source>
        <strain evidence="4">cv. Chang Bougi</strain>
        <strain evidence="3">cv. SW 3</strain>
        <tissue evidence="1">Leaf</tissue>
    </source>
</reference>
<dbReference type="Proteomes" id="UP000321947">
    <property type="component" value="Unassembled WGS sequence"/>
</dbReference>
<dbReference type="EMBL" id="SSTD01011629">
    <property type="protein sequence ID" value="TYK09447.1"/>
    <property type="molecule type" value="Genomic_DNA"/>
</dbReference>
<organism evidence="1 3">
    <name type="scientific">Cucumis melo var. makuwa</name>
    <name type="common">Oriental melon</name>
    <dbReference type="NCBI Taxonomy" id="1194695"/>
    <lineage>
        <taxon>Eukaryota</taxon>
        <taxon>Viridiplantae</taxon>
        <taxon>Streptophyta</taxon>
        <taxon>Embryophyta</taxon>
        <taxon>Tracheophyta</taxon>
        <taxon>Spermatophyta</taxon>
        <taxon>Magnoliopsida</taxon>
        <taxon>eudicotyledons</taxon>
        <taxon>Gunneridae</taxon>
        <taxon>Pentapetalae</taxon>
        <taxon>rosids</taxon>
        <taxon>fabids</taxon>
        <taxon>Cucurbitales</taxon>
        <taxon>Cucurbitaceae</taxon>
        <taxon>Benincaseae</taxon>
        <taxon>Cucumis</taxon>
    </lineage>
</organism>
<dbReference type="Proteomes" id="UP000321393">
    <property type="component" value="Unassembled WGS sequence"/>
</dbReference>
<evidence type="ECO:0000313" key="2">
    <source>
        <dbReference type="EMBL" id="TYK09447.1"/>
    </source>
</evidence>
<evidence type="ECO:0000313" key="1">
    <source>
        <dbReference type="EMBL" id="KAA0046079.1"/>
    </source>
</evidence>
<proteinExistence type="predicted"/>
<evidence type="ECO:0000313" key="4">
    <source>
        <dbReference type="Proteomes" id="UP000321947"/>
    </source>
</evidence>
<dbReference type="AlphaFoldDB" id="A0A5A7TXV8"/>
<comment type="caution">
    <text evidence="1">The sequence shown here is derived from an EMBL/GenBank/DDBJ whole genome shotgun (WGS) entry which is preliminary data.</text>
</comment>
<name>A0A5A7TXV8_CUCMM</name>
<evidence type="ECO:0000313" key="3">
    <source>
        <dbReference type="Proteomes" id="UP000321393"/>
    </source>
</evidence>
<gene>
    <name evidence="2" type="ORF">E5676_scaffold499G00350</name>
    <name evidence="1" type="ORF">E6C27_scaffold1096G00350</name>
</gene>
<protein>
    <submittedName>
        <fullName evidence="1">Gag/pol protein</fullName>
    </submittedName>
</protein>
<accession>A0A5A7TXV8</accession>
<dbReference type="EMBL" id="SSTE01014389">
    <property type="protein sequence ID" value="KAA0046079.1"/>
    <property type="molecule type" value="Genomic_DNA"/>
</dbReference>
<dbReference type="OrthoDB" id="1920930at2759"/>